<dbReference type="InterPro" id="IPR015943">
    <property type="entry name" value="WD40/YVTN_repeat-like_dom_sf"/>
</dbReference>
<sequence length="544" mass="60309">MSILKKSEEVAPMLQRAATWLEKNAFEDKSLRDLVIEATEFARRFSSVIAGHPLYVYYVALPCCSSDSILYQLFHNVLFNPSVLLVPLHELVRISEAPTTLCLRIMNAGLKRNICNMSLSACLTTEVLPEALAYACQSWVDHLCADGIFGSWVMEKLVAFLRSNLLHWFEAMSLLKKSEEIAPMLQRVATWLEENTFEDKSLKDLVIEAIDFAGKFAAEIAEHSLYVYYTALPLLPSHSMLYQLFHDSLVDPSVLHVTNPHLMLCLAFSTNGRRIVIGSFDHAIVRDTATGEELAKMAKTNRAELQSVAFSYDGSRIACGTDTSTVYVWDSVTGARVIGPLSHSRSSEEVNVVAWSTDGECLLSGCRTGEVILWNITSPNGNQPITKICHPGCIKWENPLSSLVFSSDGSQISSCSRRGDVHVWGSKTGGIVWSVQDPQGSDPSGGISFLSSDTREFLVVKMKERTEARDASTGKLCSLPDSLAGAVGLTRDDRMVNLLMEGIKKQYPQDPKNSWFPEWVVQGEYFAFAGWALCHVVHVPKLLL</sequence>
<dbReference type="EMBL" id="KV417694">
    <property type="protein sequence ID" value="KZP09701.1"/>
    <property type="molecule type" value="Genomic_DNA"/>
</dbReference>
<dbReference type="STRING" id="436010.A0A165YLV3"/>
<evidence type="ECO:0000256" key="3">
    <source>
        <dbReference type="PROSITE-ProRule" id="PRU00221"/>
    </source>
</evidence>
<keyword evidence="1 3" id="KW-0853">WD repeat</keyword>
<feature type="repeat" description="WD" evidence="3">
    <location>
        <begin position="343"/>
        <end position="378"/>
    </location>
</feature>
<dbReference type="Gene3D" id="2.130.10.10">
    <property type="entry name" value="YVTN repeat-like/Quinoprotein amine dehydrogenase"/>
    <property type="match status" value="2"/>
</dbReference>
<dbReference type="InterPro" id="IPR036322">
    <property type="entry name" value="WD40_repeat_dom_sf"/>
</dbReference>
<organism evidence="4 5">
    <name type="scientific">Athelia psychrophila</name>
    <dbReference type="NCBI Taxonomy" id="1759441"/>
    <lineage>
        <taxon>Eukaryota</taxon>
        <taxon>Fungi</taxon>
        <taxon>Dikarya</taxon>
        <taxon>Basidiomycota</taxon>
        <taxon>Agaricomycotina</taxon>
        <taxon>Agaricomycetes</taxon>
        <taxon>Agaricomycetidae</taxon>
        <taxon>Atheliales</taxon>
        <taxon>Atheliaceae</taxon>
        <taxon>Athelia</taxon>
    </lineage>
</organism>
<dbReference type="InterPro" id="IPR051179">
    <property type="entry name" value="WD_repeat_multifunction"/>
</dbReference>
<dbReference type="PANTHER" id="PTHR19857:SF21">
    <property type="entry name" value="ANAPHASE-PROMOTING COMPLEX SUBUNIT 4 WD40 DOMAIN-CONTAINING PROTEIN"/>
    <property type="match status" value="1"/>
</dbReference>
<dbReference type="SUPFAM" id="SSF50978">
    <property type="entry name" value="WD40 repeat-like"/>
    <property type="match status" value="1"/>
</dbReference>
<protein>
    <submittedName>
        <fullName evidence="4">YVTN repeat-like/Quino protein amine dehydrogenase</fullName>
    </submittedName>
</protein>
<dbReference type="OrthoDB" id="10258787at2759"/>
<evidence type="ECO:0000256" key="2">
    <source>
        <dbReference type="ARBA" id="ARBA00022737"/>
    </source>
</evidence>
<gene>
    <name evidence="4" type="ORF">FIBSPDRAFT_231494</name>
</gene>
<name>A0A165YLV3_9AGAM</name>
<reference evidence="4 5" key="1">
    <citation type="journal article" date="2016" name="Mol. Biol. Evol.">
        <title>Comparative Genomics of Early-Diverging Mushroom-Forming Fungi Provides Insights into the Origins of Lignocellulose Decay Capabilities.</title>
        <authorList>
            <person name="Nagy L.G."/>
            <person name="Riley R."/>
            <person name="Tritt A."/>
            <person name="Adam C."/>
            <person name="Daum C."/>
            <person name="Floudas D."/>
            <person name="Sun H."/>
            <person name="Yadav J.S."/>
            <person name="Pangilinan J."/>
            <person name="Larsson K.H."/>
            <person name="Matsuura K."/>
            <person name="Barry K."/>
            <person name="Labutti K."/>
            <person name="Kuo R."/>
            <person name="Ohm R.A."/>
            <person name="Bhattacharya S.S."/>
            <person name="Shirouzu T."/>
            <person name="Yoshinaga Y."/>
            <person name="Martin F.M."/>
            <person name="Grigoriev I.V."/>
            <person name="Hibbett D.S."/>
        </authorList>
    </citation>
    <scope>NUCLEOTIDE SEQUENCE [LARGE SCALE GENOMIC DNA]</scope>
    <source>
        <strain evidence="4 5">CBS 109695</strain>
    </source>
</reference>
<dbReference type="Proteomes" id="UP000076532">
    <property type="component" value="Unassembled WGS sequence"/>
</dbReference>
<proteinExistence type="predicted"/>
<evidence type="ECO:0000256" key="1">
    <source>
        <dbReference type="ARBA" id="ARBA00022574"/>
    </source>
</evidence>
<keyword evidence="2" id="KW-0677">Repeat</keyword>
<dbReference type="SMART" id="SM00320">
    <property type="entry name" value="WD40"/>
    <property type="match status" value="4"/>
</dbReference>
<dbReference type="Pfam" id="PF00400">
    <property type="entry name" value="WD40"/>
    <property type="match status" value="3"/>
</dbReference>
<dbReference type="InterPro" id="IPR001680">
    <property type="entry name" value="WD40_rpt"/>
</dbReference>
<feature type="repeat" description="WD" evidence="3">
    <location>
        <begin position="298"/>
        <end position="330"/>
    </location>
</feature>
<dbReference type="PANTHER" id="PTHR19857">
    <property type="entry name" value="MITOCHONDRIAL DIVISION PROTEIN 1-RELATED"/>
    <property type="match status" value="1"/>
</dbReference>
<evidence type="ECO:0000313" key="4">
    <source>
        <dbReference type="EMBL" id="KZP09701.1"/>
    </source>
</evidence>
<dbReference type="AlphaFoldDB" id="A0A165YLV3"/>
<evidence type="ECO:0000313" key="5">
    <source>
        <dbReference type="Proteomes" id="UP000076532"/>
    </source>
</evidence>
<dbReference type="PROSITE" id="PS50082">
    <property type="entry name" value="WD_REPEATS_2"/>
    <property type="match status" value="2"/>
</dbReference>
<keyword evidence="5" id="KW-1185">Reference proteome</keyword>
<accession>A0A165YLV3</accession>